<evidence type="ECO:0000256" key="3">
    <source>
        <dbReference type="ARBA" id="ARBA00023163"/>
    </source>
</evidence>
<dbReference type="PANTHER" id="PTHR30136:SF24">
    <property type="entry name" value="HTH-TYPE TRANSCRIPTIONAL REPRESSOR ALLR"/>
    <property type="match status" value="1"/>
</dbReference>
<reference evidence="6 7" key="1">
    <citation type="submission" date="2019-03" db="EMBL/GenBank/DDBJ databases">
        <title>Sequencing the genomes of 1000 actinobacteria strains.</title>
        <authorList>
            <person name="Klenk H.-P."/>
        </authorList>
    </citation>
    <scope>NUCLEOTIDE SEQUENCE [LARGE SCALE GENOMIC DNA]</scope>
    <source>
        <strain evidence="6 7">DSM 44969</strain>
    </source>
</reference>
<feature type="domain" description="IclR-ED" evidence="5">
    <location>
        <begin position="78"/>
        <end position="259"/>
    </location>
</feature>
<dbReference type="OrthoDB" id="60629at2"/>
<dbReference type="Pfam" id="PF01614">
    <property type="entry name" value="IclR_C"/>
    <property type="match status" value="1"/>
</dbReference>
<keyword evidence="7" id="KW-1185">Reference proteome</keyword>
<dbReference type="Gene3D" id="1.10.10.10">
    <property type="entry name" value="Winged helix-like DNA-binding domain superfamily/Winged helix DNA-binding domain"/>
    <property type="match status" value="1"/>
</dbReference>
<dbReference type="PROSITE" id="PS51077">
    <property type="entry name" value="HTH_ICLR"/>
    <property type="match status" value="1"/>
</dbReference>
<keyword evidence="2" id="KW-0238">DNA-binding</keyword>
<proteinExistence type="predicted"/>
<dbReference type="RefSeq" id="WP_132426397.1">
    <property type="nucleotide sequence ID" value="NZ_SMFZ01000001.1"/>
</dbReference>
<evidence type="ECO:0000313" key="7">
    <source>
        <dbReference type="Proteomes" id="UP000295560"/>
    </source>
</evidence>
<keyword evidence="1" id="KW-0805">Transcription regulation</keyword>
<accession>A0A4R1HYN3</accession>
<gene>
    <name evidence="6" type="ORF">EV378_3390</name>
</gene>
<dbReference type="Pfam" id="PF09339">
    <property type="entry name" value="HTH_IclR"/>
    <property type="match status" value="1"/>
</dbReference>
<dbReference type="InterPro" id="IPR050707">
    <property type="entry name" value="HTH_MetabolicPath_Reg"/>
</dbReference>
<sequence>MSHEARLLTAVPESDGAGSLERASAILAAFDDEHRELSLAGLVRRTGLARSTTHRLATRMVALGWLEKPDDRYRVGTSMLKLSGLVPLRHRLREAVLPFMQDLHEATRSTVQLGVLDGPDVLIVEKIAGHRRMPMLSQVGGTVPAYCSSLGRSILAYSDAAVVDATLAAPMPARTARTLTSPDAVRRELVLVADRGYAVELEEGNVGMNCIGAPVFGPLGDVAAAMSVTGPADIVRSERFGLAVRMAAAAASRAYSRWK</sequence>
<dbReference type="GO" id="GO:0003677">
    <property type="term" value="F:DNA binding"/>
    <property type="evidence" value="ECO:0007669"/>
    <property type="project" value="UniProtKB-KW"/>
</dbReference>
<dbReference type="EMBL" id="SMFZ01000001">
    <property type="protein sequence ID" value="TCK27518.1"/>
    <property type="molecule type" value="Genomic_DNA"/>
</dbReference>
<dbReference type="GO" id="GO:0045892">
    <property type="term" value="P:negative regulation of DNA-templated transcription"/>
    <property type="evidence" value="ECO:0007669"/>
    <property type="project" value="TreeGrafter"/>
</dbReference>
<organism evidence="6 7">
    <name type="scientific">Pseudonocardia endophytica</name>
    <dbReference type="NCBI Taxonomy" id="401976"/>
    <lineage>
        <taxon>Bacteria</taxon>
        <taxon>Bacillati</taxon>
        <taxon>Actinomycetota</taxon>
        <taxon>Actinomycetes</taxon>
        <taxon>Pseudonocardiales</taxon>
        <taxon>Pseudonocardiaceae</taxon>
        <taxon>Pseudonocardia</taxon>
    </lineage>
</organism>
<evidence type="ECO:0000259" key="5">
    <source>
        <dbReference type="PROSITE" id="PS51078"/>
    </source>
</evidence>
<protein>
    <submittedName>
        <fullName evidence="6">IclR family transcriptional regulator</fullName>
    </submittedName>
</protein>
<dbReference type="SMART" id="SM00346">
    <property type="entry name" value="HTH_ICLR"/>
    <property type="match status" value="1"/>
</dbReference>
<evidence type="ECO:0000256" key="1">
    <source>
        <dbReference type="ARBA" id="ARBA00023015"/>
    </source>
</evidence>
<dbReference type="SUPFAM" id="SSF55781">
    <property type="entry name" value="GAF domain-like"/>
    <property type="match status" value="1"/>
</dbReference>
<dbReference type="Gene3D" id="3.30.450.40">
    <property type="match status" value="1"/>
</dbReference>
<dbReference type="InterPro" id="IPR036388">
    <property type="entry name" value="WH-like_DNA-bd_sf"/>
</dbReference>
<dbReference type="SUPFAM" id="SSF46785">
    <property type="entry name" value="Winged helix' DNA-binding domain"/>
    <property type="match status" value="1"/>
</dbReference>
<evidence type="ECO:0000313" key="6">
    <source>
        <dbReference type="EMBL" id="TCK27518.1"/>
    </source>
</evidence>
<evidence type="ECO:0000256" key="2">
    <source>
        <dbReference type="ARBA" id="ARBA00023125"/>
    </source>
</evidence>
<dbReference type="InterPro" id="IPR029016">
    <property type="entry name" value="GAF-like_dom_sf"/>
</dbReference>
<feature type="domain" description="HTH iclR-type" evidence="4">
    <location>
        <begin position="17"/>
        <end position="77"/>
    </location>
</feature>
<comment type="caution">
    <text evidence="6">The sequence shown here is derived from an EMBL/GenBank/DDBJ whole genome shotgun (WGS) entry which is preliminary data.</text>
</comment>
<dbReference type="PANTHER" id="PTHR30136">
    <property type="entry name" value="HELIX-TURN-HELIX TRANSCRIPTIONAL REGULATOR, ICLR FAMILY"/>
    <property type="match status" value="1"/>
</dbReference>
<keyword evidence="3" id="KW-0804">Transcription</keyword>
<dbReference type="AlphaFoldDB" id="A0A4R1HYN3"/>
<dbReference type="PROSITE" id="PS51078">
    <property type="entry name" value="ICLR_ED"/>
    <property type="match status" value="1"/>
</dbReference>
<evidence type="ECO:0000259" key="4">
    <source>
        <dbReference type="PROSITE" id="PS51077"/>
    </source>
</evidence>
<dbReference type="GO" id="GO:0003700">
    <property type="term" value="F:DNA-binding transcription factor activity"/>
    <property type="evidence" value="ECO:0007669"/>
    <property type="project" value="TreeGrafter"/>
</dbReference>
<dbReference type="InterPro" id="IPR036390">
    <property type="entry name" value="WH_DNA-bd_sf"/>
</dbReference>
<dbReference type="InterPro" id="IPR005471">
    <property type="entry name" value="Tscrpt_reg_IclR_N"/>
</dbReference>
<dbReference type="InterPro" id="IPR014757">
    <property type="entry name" value="Tscrpt_reg_IclR_C"/>
</dbReference>
<name>A0A4R1HYN3_PSEEN</name>
<dbReference type="Proteomes" id="UP000295560">
    <property type="component" value="Unassembled WGS sequence"/>
</dbReference>